<dbReference type="InterPro" id="IPR015919">
    <property type="entry name" value="Cadherin-like_sf"/>
</dbReference>
<organism evidence="2">
    <name type="scientific">marine sediment metagenome</name>
    <dbReference type="NCBI Taxonomy" id="412755"/>
    <lineage>
        <taxon>unclassified sequences</taxon>
        <taxon>metagenomes</taxon>
        <taxon>ecological metagenomes</taxon>
    </lineage>
</organism>
<gene>
    <name evidence="2" type="ORF">LCGC14_2574920</name>
</gene>
<dbReference type="Pfam" id="PF17803">
    <property type="entry name" value="Cadherin_4"/>
    <property type="match status" value="1"/>
</dbReference>
<accession>A0A0F9B415</accession>
<dbReference type="InterPro" id="IPR010221">
    <property type="entry name" value="VCBS_dom"/>
</dbReference>
<dbReference type="AlphaFoldDB" id="A0A0F9B415"/>
<dbReference type="GO" id="GO:0005509">
    <property type="term" value="F:calcium ion binding"/>
    <property type="evidence" value="ECO:0007669"/>
    <property type="project" value="InterPro"/>
</dbReference>
<dbReference type="Gene3D" id="2.60.40.10">
    <property type="entry name" value="Immunoglobulins"/>
    <property type="match status" value="1"/>
</dbReference>
<reference evidence="2" key="1">
    <citation type="journal article" date="2015" name="Nature">
        <title>Complex archaea that bridge the gap between prokaryotes and eukaryotes.</title>
        <authorList>
            <person name="Spang A."/>
            <person name="Saw J.H."/>
            <person name="Jorgensen S.L."/>
            <person name="Zaremba-Niedzwiedzka K."/>
            <person name="Martijn J."/>
            <person name="Lind A.E."/>
            <person name="van Eijk R."/>
            <person name="Schleper C."/>
            <person name="Guy L."/>
            <person name="Ettema T.J."/>
        </authorList>
    </citation>
    <scope>NUCLEOTIDE SEQUENCE</scope>
</reference>
<dbReference type="EMBL" id="LAZR01042841">
    <property type="protein sequence ID" value="KKL08532.1"/>
    <property type="molecule type" value="Genomic_DNA"/>
</dbReference>
<protein>
    <recommendedName>
        <fullName evidence="1">RapA2 cadherin-like domain-containing protein</fullName>
    </recommendedName>
</protein>
<feature type="non-terminal residue" evidence="2">
    <location>
        <position position="1"/>
    </location>
</feature>
<dbReference type="InterPro" id="IPR013783">
    <property type="entry name" value="Ig-like_fold"/>
</dbReference>
<dbReference type="Pfam" id="PF17963">
    <property type="entry name" value="Big_9"/>
    <property type="match status" value="1"/>
</dbReference>
<evidence type="ECO:0000259" key="1">
    <source>
        <dbReference type="Pfam" id="PF17803"/>
    </source>
</evidence>
<feature type="domain" description="RapA2 cadherin-like" evidence="1">
    <location>
        <begin position="17"/>
        <end position="78"/>
    </location>
</feature>
<dbReference type="SUPFAM" id="SSF49313">
    <property type="entry name" value="Cadherin-like"/>
    <property type="match status" value="1"/>
</dbReference>
<dbReference type="Gene3D" id="2.60.40.3440">
    <property type="match status" value="1"/>
</dbReference>
<dbReference type="InterPro" id="IPR040853">
    <property type="entry name" value="RapA2_cadherin-like"/>
</dbReference>
<evidence type="ECO:0000313" key="2">
    <source>
        <dbReference type="EMBL" id="KKL08532.1"/>
    </source>
</evidence>
<name>A0A0F9B415_9ZZZZ</name>
<sequence>ASFRIRARDGALYSGNQTITMTVTPVNDAPSIASSQSRSLDEGGVINFPVAVTDPDNATHTLHLVSGPSQGTVTFSGTTVRYQAPGDWVGTTTFVVRARDGALYSGNQTITMTVMQVNDQPIISGTGNIVINEDTSGSYTESSIVDPDIGDTHTLTIVSYPLGGSVSISGMVMTFTPNSNWNGSTYFTYQARDAANWGSNVKQVNITVNPVNDAPTITGGAMLLDDGTMGSVTIVVVDPDAGDTHTLSEVTAPGGGTGSISGLDYTFTAASPDDITTTATVQVTDSGGAPSNIATININVQQHLTVNVGVMQTLPVAQQLLGQSDTPISVIEAGPILANDGSVATGTADFEFTLSASAAYSVVVQGVTIDPGNSHTFTYDFSANGGRIYIPVYPATTGVEGDAEYKVRFDRNVSTM</sequence>
<comment type="caution">
    <text evidence="2">The sequence shown here is derived from an EMBL/GenBank/DDBJ whole genome shotgun (WGS) entry which is preliminary data.</text>
</comment>
<dbReference type="GO" id="GO:0016020">
    <property type="term" value="C:membrane"/>
    <property type="evidence" value="ECO:0007669"/>
    <property type="project" value="InterPro"/>
</dbReference>
<dbReference type="NCBIfam" id="TIGR01965">
    <property type="entry name" value="VCBS_repeat"/>
    <property type="match status" value="1"/>
</dbReference>
<proteinExistence type="predicted"/>